<proteinExistence type="predicted"/>
<dbReference type="AlphaFoldDB" id="A0A2I2KPY2"/>
<evidence type="ECO:0000256" key="6">
    <source>
        <dbReference type="SAM" id="Phobius"/>
    </source>
</evidence>
<reference evidence="7 8" key="1">
    <citation type="submission" date="2017-06" db="EMBL/GenBank/DDBJ databases">
        <authorList>
            <person name="Kim H.J."/>
            <person name="Triplett B.A."/>
        </authorList>
    </citation>
    <scope>NUCLEOTIDE SEQUENCE [LARGE SCALE GENOMIC DNA]</scope>
    <source>
        <strain evidence="7">FRACA_ARgP5</strain>
    </source>
</reference>
<evidence type="ECO:0000256" key="1">
    <source>
        <dbReference type="ARBA" id="ARBA00004651"/>
    </source>
</evidence>
<accession>A0A2I2KPY2</accession>
<dbReference type="Pfam" id="PF03626">
    <property type="entry name" value="COX4_pro"/>
    <property type="match status" value="1"/>
</dbReference>
<dbReference type="Proteomes" id="UP000234331">
    <property type="component" value="Unassembled WGS sequence"/>
</dbReference>
<comment type="subcellular location">
    <subcellularLocation>
        <location evidence="1">Cell membrane</location>
        <topology evidence="1">Multi-pass membrane protein</topology>
    </subcellularLocation>
</comment>
<protein>
    <submittedName>
        <fullName evidence="7">Cytochrome C oxidase subunit IV</fullName>
    </submittedName>
</protein>
<evidence type="ECO:0000256" key="4">
    <source>
        <dbReference type="ARBA" id="ARBA00022989"/>
    </source>
</evidence>
<name>A0A2I2KPY2_9ACTN</name>
<evidence type="ECO:0000256" key="2">
    <source>
        <dbReference type="ARBA" id="ARBA00022475"/>
    </source>
</evidence>
<feature type="transmembrane region" description="Helical" evidence="6">
    <location>
        <begin position="48"/>
        <end position="68"/>
    </location>
</feature>
<dbReference type="InterPro" id="IPR005171">
    <property type="entry name" value="Cyt_c_oxidase_su4_prok"/>
</dbReference>
<keyword evidence="2" id="KW-1003">Cell membrane</keyword>
<keyword evidence="8" id="KW-1185">Reference proteome</keyword>
<organism evidence="7 8">
    <name type="scientific">Frankia canadensis</name>
    <dbReference type="NCBI Taxonomy" id="1836972"/>
    <lineage>
        <taxon>Bacteria</taxon>
        <taxon>Bacillati</taxon>
        <taxon>Actinomycetota</taxon>
        <taxon>Actinomycetes</taxon>
        <taxon>Frankiales</taxon>
        <taxon>Frankiaceae</taxon>
        <taxon>Frankia</taxon>
    </lineage>
</organism>
<keyword evidence="5 6" id="KW-0472">Membrane</keyword>
<dbReference type="GO" id="GO:0005886">
    <property type="term" value="C:plasma membrane"/>
    <property type="evidence" value="ECO:0007669"/>
    <property type="project" value="UniProtKB-SubCell"/>
</dbReference>
<keyword evidence="4 6" id="KW-1133">Transmembrane helix</keyword>
<feature type="transmembrane region" description="Helical" evidence="6">
    <location>
        <begin position="17"/>
        <end position="36"/>
    </location>
</feature>
<evidence type="ECO:0000313" key="7">
    <source>
        <dbReference type="EMBL" id="SNQ47733.1"/>
    </source>
</evidence>
<dbReference type="EMBL" id="FZMO01000112">
    <property type="protein sequence ID" value="SNQ47733.1"/>
    <property type="molecule type" value="Genomic_DNA"/>
</dbReference>
<evidence type="ECO:0000256" key="3">
    <source>
        <dbReference type="ARBA" id="ARBA00022692"/>
    </source>
</evidence>
<keyword evidence="3 6" id="KW-0812">Transmembrane</keyword>
<sequence length="97" mass="10251">MTPGRAPASAARAGDRVVSLVVVALILVTGLSTWLAEDLAGDGAGRTTLIMTIVAVKLSMVGLFFMELRDAPRPLVLLFHGWIVAVWALIIGFHLVG</sequence>
<evidence type="ECO:0000256" key="5">
    <source>
        <dbReference type="ARBA" id="ARBA00023136"/>
    </source>
</evidence>
<evidence type="ECO:0000313" key="8">
    <source>
        <dbReference type="Proteomes" id="UP000234331"/>
    </source>
</evidence>
<gene>
    <name evidence="7" type="ORF">FRACA_20129</name>
</gene>
<feature type="transmembrane region" description="Helical" evidence="6">
    <location>
        <begin position="75"/>
        <end position="96"/>
    </location>
</feature>